<keyword evidence="8" id="KW-0812">Transmembrane</keyword>
<dbReference type="PANTHER" id="PTHR35038">
    <property type="entry name" value="DISSIMILATORY SULFITE REDUCTASE SIRA"/>
    <property type="match status" value="1"/>
</dbReference>
<keyword evidence="2" id="KW-0813">Transport</keyword>
<dbReference type="Gene3D" id="1.10.3820.10">
    <property type="entry name" value="Di-heme elbow motif domain"/>
    <property type="match status" value="1"/>
</dbReference>
<evidence type="ECO:0000256" key="4">
    <source>
        <dbReference type="ARBA" id="ARBA00022723"/>
    </source>
</evidence>
<feature type="transmembrane region" description="Helical" evidence="8">
    <location>
        <begin position="20"/>
        <end position="41"/>
    </location>
</feature>
<comment type="caution">
    <text evidence="10">The sequence shown here is derived from an EMBL/GenBank/DDBJ whole genome shotgun (WGS) entry which is preliminary data.</text>
</comment>
<dbReference type="Pfam" id="PF03264">
    <property type="entry name" value="Cytochrom_NNT"/>
    <property type="match status" value="1"/>
</dbReference>
<evidence type="ECO:0000256" key="2">
    <source>
        <dbReference type="ARBA" id="ARBA00022448"/>
    </source>
</evidence>
<evidence type="ECO:0000256" key="7">
    <source>
        <dbReference type="ARBA" id="ARBA00023004"/>
    </source>
</evidence>
<dbReference type="GO" id="GO:0046872">
    <property type="term" value="F:metal ion binding"/>
    <property type="evidence" value="ECO:0007669"/>
    <property type="project" value="UniProtKB-KW"/>
</dbReference>
<accession>A0A942U5N9</accession>
<gene>
    <name evidence="10" type="ORF">KHA99_11855</name>
</gene>
<evidence type="ECO:0000256" key="8">
    <source>
        <dbReference type="SAM" id="Phobius"/>
    </source>
</evidence>
<dbReference type="AlphaFoldDB" id="A0A942U5N9"/>
<keyword evidence="4" id="KW-0479">Metal-binding</keyword>
<keyword evidence="6" id="KW-0249">Electron transport</keyword>
<evidence type="ECO:0000313" key="10">
    <source>
        <dbReference type="EMBL" id="MBS4213143.1"/>
    </source>
</evidence>
<keyword evidence="11" id="KW-1185">Reference proteome</keyword>
<dbReference type="GO" id="GO:0030313">
    <property type="term" value="C:cell envelope"/>
    <property type="evidence" value="ECO:0007669"/>
    <property type="project" value="UniProtKB-SubCell"/>
</dbReference>
<organism evidence="10 11">
    <name type="scientific">Neobacillus rhizophilus</name>
    <dbReference type="NCBI Taxonomy" id="2833579"/>
    <lineage>
        <taxon>Bacteria</taxon>
        <taxon>Bacillati</taxon>
        <taxon>Bacillota</taxon>
        <taxon>Bacilli</taxon>
        <taxon>Bacillales</taxon>
        <taxon>Bacillaceae</taxon>
        <taxon>Neobacillus</taxon>
    </lineage>
</organism>
<proteinExistence type="predicted"/>
<reference evidence="10" key="1">
    <citation type="submission" date="2021-05" db="EMBL/GenBank/DDBJ databases">
        <title>Novel Bacillus species.</title>
        <authorList>
            <person name="Liu G."/>
        </authorList>
    </citation>
    <scope>NUCLEOTIDE SEQUENCE</scope>
    <source>
        <strain evidence="10">FJAT-49825</strain>
    </source>
</reference>
<keyword evidence="7" id="KW-0408">Iron</keyword>
<feature type="domain" description="NapC/NirT cytochrome c N-terminal" evidence="9">
    <location>
        <begin position="22"/>
        <end position="160"/>
    </location>
</feature>
<protein>
    <submittedName>
        <fullName evidence="10">NapC/NirT family cytochrome c</fullName>
    </submittedName>
</protein>
<sequence length="387" mass="43450">MDEEQKQERSAPPRFRYKGFKFLTLTLFFLALFFFLGFSGLEATSSSKFCSSCHEMKPEYYTWKASTHSEVECVNCHIGEGVENLTKAKANGLAQLYKKTADAYTAPIQMPKNIPNSACEKCHNMETREVTSSGDLIIPHDKHLAKDIKCTQCHSGVAHGKIAERNVTFKSDYEKWDDTLGKSMMSDVKFTSPKMETCMECHELRNVSNKCETCHNAGMEPKSHKKADFKTKNHGTLAKEDIKSCNKCHGLMSETEVEGIKEVPASQQFLSNGANKSKQISAQDYAKENTFCQNCHTTKPETHVKGFVNIHGAIAKNSKEKCLACHDYQKTGFNDSKTVACSSCHPAMHDGKNFKERHPININGVTAPTEQCYTCHNRPKCESCHKE</sequence>
<name>A0A942U5N9_9BACI</name>
<keyword evidence="3" id="KW-0349">Heme</keyword>
<evidence type="ECO:0000256" key="6">
    <source>
        <dbReference type="ARBA" id="ARBA00022982"/>
    </source>
</evidence>
<evidence type="ECO:0000313" key="11">
    <source>
        <dbReference type="Proteomes" id="UP000679749"/>
    </source>
</evidence>
<dbReference type="Gene3D" id="3.90.10.10">
    <property type="entry name" value="Cytochrome C3"/>
    <property type="match status" value="1"/>
</dbReference>
<dbReference type="RefSeq" id="WP_213117647.1">
    <property type="nucleotide sequence ID" value="NZ_JAGYPF010000002.1"/>
</dbReference>
<keyword evidence="5" id="KW-0732">Signal</keyword>
<dbReference type="InterPro" id="IPR051829">
    <property type="entry name" value="Multiheme_Cytochr_ET"/>
</dbReference>
<dbReference type="Proteomes" id="UP000679749">
    <property type="component" value="Unassembled WGS sequence"/>
</dbReference>
<keyword evidence="8" id="KW-1133">Transmembrane helix</keyword>
<dbReference type="SUPFAM" id="SSF48695">
    <property type="entry name" value="Multiheme cytochromes"/>
    <property type="match status" value="1"/>
</dbReference>
<dbReference type="InterPro" id="IPR038266">
    <property type="entry name" value="NapC/NirT_cytc_sf"/>
</dbReference>
<evidence type="ECO:0000256" key="1">
    <source>
        <dbReference type="ARBA" id="ARBA00004196"/>
    </source>
</evidence>
<evidence type="ECO:0000256" key="5">
    <source>
        <dbReference type="ARBA" id="ARBA00022729"/>
    </source>
</evidence>
<evidence type="ECO:0000256" key="3">
    <source>
        <dbReference type="ARBA" id="ARBA00022617"/>
    </source>
</evidence>
<comment type="subcellular location">
    <subcellularLocation>
        <location evidence="1">Cell envelope</location>
    </subcellularLocation>
</comment>
<dbReference type="InterPro" id="IPR036280">
    <property type="entry name" value="Multihaem_cyt_sf"/>
</dbReference>
<dbReference type="EMBL" id="JAGYPF010000002">
    <property type="protein sequence ID" value="MBS4213143.1"/>
    <property type="molecule type" value="Genomic_DNA"/>
</dbReference>
<evidence type="ECO:0000259" key="9">
    <source>
        <dbReference type="Pfam" id="PF03264"/>
    </source>
</evidence>
<keyword evidence="8" id="KW-0472">Membrane</keyword>
<dbReference type="InterPro" id="IPR005126">
    <property type="entry name" value="NapC/NirT_cyt_c_N"/>
</dbReference>